<dbReference type="Pfam" id="PF16757">
    <property type="entry name" value="Fucosidase_C"/>
    <property type="match status" value="1"/>
</dbReference>
<dbReference type="FunFam" id="3.20.20.80:FF:000027">
    <property type="entry name" value="Alpha-L-fucosidase"/>
    <property type="match status" value="1"/>
</dbReference>
<evidence type="ECO:0000259" key="12">
    <source>
        <dbReference type="Pfam" id="PF16757"/>
    </source>
</evidence>
<dbReference type="InterPro" id="IPR031919">
    <property type="entry name" value="Fucosidase_C"/>
</dbReference>
<comment type="similarity">
    <text evidence="2">Belongs to the glycosyl hydrolase 29 family.</text>
</comment>
<comment type="function">
    <text evidence="1">Alpha-L-fucosidase is responsible for hydrolyzing the alpha-1,6-linked fucose joined to the reducing-end N-acetylglucosamine of the carbohydrate moieties of glycoproteins.</text>
</comment>
<evidence type="ECO:0000256" key="4">
    <source>
        <dbReference type="ARBA" id="ARBA00022729"/>
    </source>
</evidence>
<evidence type="ECO:0000256" key="8">
    <source>
        <dbReference type="ARBA" id="ARBA00074133"/>
    </source>
</evidence>
<keyword evidence="4" id="KW-0732">Signal</keyword>
<dbReference type="PANTHER" id="PTHR10030:SF37">
    <property type="entry name" value="ALPHA-L-FUCOSIDASE-RELATED"/>
    <property type="match status" value="1"/>
</dbReference>
<dbReference type="GO" id="GO:0004222">
    <property type="term" value="F:metalloendopeptidase activity"/>
    <property type="evidence" value="ECO:0007669"/>
    <property type="project" value="InterPro"/>
</dbReference>
<sequence>MDFMAQNYRPGYTYQDFAHQFTAEFYDPDKWVQIFKAAGAKYVVLTSKHHEGYTLWPSKTSWNWNAMDIGPKRDLAKAVRKEGLKFGAYHSWMEFFNPLFLVDQNSSFKSQEFIKAKTRPELEELINEYKPELIWSDGDWMANDTYWNSTDFLAWLYNESPVKDTVVVNDRWGKDTACKHGGYYTCTDRYDPGVLQPFKWENAMSLDRSSWGFRRDAQLDDYITTKELITQLVQTVSCGGNLLINIGPTADGRINLLFEERLRQFGSWLEMNGEAIYSSKPWKHQNDTITRDVWYTSKGKDVYSISLKWPLNNELQLGALDSKIVDKIELLGVSDPLTFKAKNNGTVVVFPVLTPDTNLQFAYVLKIKTKIMDPCHDFYDYVCGKFGTRADIPDDMISFGVLESSIGGWPLVPNTGFNDQTYDRFEALSLVIANFALSSIIEVGVQPDIRNNTKNILYLGSAPDLSLEWKRRRSRRNHTRLVVPIVPNMLDKSMESESMDELKLIHIRFNYDDNCIVTDVQYFRELPQILLKTPNRVIANFLGFSVVQALSDYTIEAFRELDFELQKSLTGITKPPEYWKLCVELVDGLMSFAISRKYIEHNFNLRTKRKVNGENTKGENTADNGGLRTAFKAYKMCNQYKEEPKRLPQVSQYTPDQLFFISYATLWCDNIRPEALESVFQTDEHSPPKARVNALCYCLEFGSSRQRKPNPAKESTTRSPLN</sequence>
<evidence type="ECO:0000256" key="6">
    <source>
        <dbReference type="ARBA" id="ARBA00023180"/>
    </source>
</evidence>
<keyword evidence="5" id="KW-0378">Hydrolase</keyword>
<evidence type="ECO:0000259" key="10">
    <source>
        <dbReference type="Pfam" id="PF01120"/>
    </source>
</evidence>
<dbReference type="InterPro" id="IPR016286">
    <property type="entry name" value="FUC_metazoa-typ"/>
</dbReference>
<dbReference type="GO" id="GO:0016139">
    <property type="term" value="P:glycoside catabolic process"/>
    <property type="evidence" value="ECO:0007669"/>
    <property type="project" value="TreeGrafter"/>
</dbReference>
<dbReference type="InterPro" id="IPR000718">
    <property type="entry name" value="Peptidase_M13"/>
</dbReference>
<dbReference type="SMART" id="SM00812">
    <property type="entry name" value="Alpha_L_fucos"/>
    <property type="match status" value="1"/>
</dbReference>
<dbReference type="Proteomes" id="UP000728032">
    <property type="component" value="Unassembled WGS sequence"/>
</dbReference>
<dbReference type="GO" id="GO:0006004">
    <property type="term" value="P:fucose metabolic process"/>
    <property type="evidence" value="ECO:0007669"/>
    <property type="project" value="InterPro"/>
</dbReference>
<gene>
    <name evidence="13" type="ORF">ONB1V03_LOCUS5437</name>
</gene>
<evidence type="ECO:0000256" key="3">
    <source>
        <dbReference type="ARBA" id="ARBA00012662"/>
    </source>
</evidence>
<feature type="domain" description="Glycoside hydrolase family 29 N-terminal" evidence="10">
    <location>
        <begin position="2"/>
        <end position="274"/>
    </location>
</feature>
<dbReference type="EMBL" id="OC917013">
    <property type="protein sequence ID" value="CAD7645870.1"/>
    <property type="molecule type" value="Genomic_DNA"/>
</dbReference>
<evidence type="ECO:0000256" key="7">
    <source>
        <dbReference type="ARBA" id="ARBA00023295"/>
    </source>
</evidence>
<dbReference type="GO" id="GO:0005764">
    <property type="term" value="C:lysosome"/>
    <property type="evidence" value="ECO:0007669"/>
    <property type="project" value="TreeGrafter"/>
</dbReference>
<dbReference type="PRINTS" id="PR00741">
    <property type="entry name" value="GLHYDRLASE29"/>
</dbReference>
<dbReference type="SUPFAM" id="SSF55486">
    <property type="entry name" value="Metalloproteases ('zincins'), catalytic domain"/>
    <property type="match status" value="1"/>
</dbReference>
<reference evidence="13" key="1">
    <citation type="submission" date="2020-11" db="EMBL/GenBank/DDBJ databases">
        <authorList>
            <person name="Tran Van P."/>
        </authorList>
    </citation>
    <scope>NUCLEOTIDE SEQUENCE</scope>
</reference>
<dbReference type="InterPro" id="IPR057739">
    <property type="entry name" value="Glyco_hydro_29_N"/>
</dbReference>
<keyword evidence="6" id="KW-0325">Glycoprotein</keyword>
<dbReference type="Pfam" id="PF01120">
    <property type="entry name" value="Alpha_L_fucos"/>
    <property type="match status" value="1"/>
</dbReference>
<evidence type="ECO:0000259" key="11">
    <source>
        <dbReference type="Pfam" id="PF01431"/>
    </source>
</evidence>
<name>A0A7R9LQ85_9ACAR</name>
<dbReference type="GO" id="GO:0046872">
    <property type="term" value="F:metal ion binding"/>
    <property type="evidence" value="ECO:0007669"/>
    <property type="project" value="UniProtKB-KW"/>
</dbReference>
<dbReference type="InterPro" id="IPR000933">
    <property type="entry name" value="Glyco_hydro_29"/>
</dbReference>
<organism evidence="13">
    <name type="scientific">Oppiella nova</name>
    <dbReference type="NCBI Taxonomy" id="334625"/>
    <lineage>
        <taxon>Eukaryota</taxon>
        <taxon>Metazoa</taxon>
        <taxon>Ecdysozoa</taxon>
        <taxon>Arthropoda</taxon>
        <taxon>Chelicerata</taxon>
        <taxon>Arachnida</taxon>
        <taxon>Acari</taxon>
        <taxon>Acariformes</taxon>
        <taxon>Sarcoptiformes</taxon>
        <taxon>Oribatida</taxon>
        <taxon>Brachypylina</taxon>
        <taxon>Oppioidea</taxon>
        <taxon>Oppiidae</taxon>
        <taxon>Oppiella</taxon>
    </lineage>
</organism>
<dbReference type="OrthoDB" id="6039950at2759"/>
<dbReference type="Gene3D" id="2.60.40.1180">
    <property type="entry name" value="Golgi alpha-mannosidase II"/>
    <property type="match status" value="1"/>
</dbReference>
<dbReference type="InterPro" id="IPR013780">
    <property type="entry name" value="Glyco_hydro_b"/>
</dbReference>
<evidence type="ECO:0000256" key="2">
    <source>
        <dbReference type="ARBA" id="ARBA00007951"/>
    </source>
</evidence>
<feature type="domain" description="Alpha-L-fucosidase C-terminal" evidence="12">
    <location>
        <begin position="285"/>
        <end position="368"/>
    </location>
</feature>
<dbReference type="GO" id="GO:0006508">
    <property type="term" value="P:proteolysis"/>
    <property type="evidence" value="ECO:0007669"/>
    <property type="project" value="UniProtKB-KW"/>
</dbReference>
<dbReference type="AlphaFoldDB" id="A0A7R9LQ85"/>
<dbReference type="EMBL" id="CAJPVJ010002188">
    <property type="protein sequence ID" value="CAG2165902.1"/>
    <property type="molecule type" value="Genomic_DNA"/>
</dbReference>
<evidence type="ECO:0000256" key="5">
    <source>
        <dbReference type="ARBA" id="ARBA00022801"/>
    </source>
</evidence>
<dbReference type="SUPFAM" id="SSF51445">
    <property type="entry name" value="(Trans)glycosidases"/>
    <property type="match status" value="1"/>
</dbReference>
<dbReference type="PANTHER" id="PTHR10030">
    <property type="entry name" value="ALPHA-L-FUCOSIDASE"/>
    <property type="match status" value="1"/>
</dbReference>
<evidence type="ECO:0000256" key="9">
    <source>
        <dbReference type="ARBA" id="ARBA00081661"/>
    </source>
</evidence>
<proteinExistence type="inferred from homology"/>
<dbReference type="GO" id="GO:0004560">
    <property type="term" value="F:alpha-L-fucosidase activity"/>
    <property type="evidence" value="ECO:0007669"/>
    <property type="project" value="UniProtKB-EC"/>
</dbReference>
<feature type="domain" description="Peptidase M13 C-terminal" evidence="11">
    <location>
        <begin position="597"/>
        <end position="695"/>
    </location>
</feature>
<dbReference type="InterPro" id="IPR018497">
    <property type="entry name" value="Peptidase_M13_C"/>
</dbReference>
<dbReference type="PROSITE" id="PS51885">
    <property type="entry name" value="NEPRILYSIN"/>
    <property type="match status" value="1"/>
</dbReference>
<dbReference type="Gene3D" id="3.20.20.80">
    <property type="entry name" value="Glycosidases"/>
    <property type="match status" value="1"/>
</dbReference>
<dbReference type="Gene3D" id="1.10.1380.10">
    <property type="entry name" value="Neutral endopeptidase , domain2"/>
    <property type="match status" value="1"/>
</dbReference>
<keyword evidence="14" id="KW-1185">Reference proteome</keyword>
<evidence type="ECO:0000313" key="13">
    <source>
        <dbReference type="EMBL" id="CAD7645870.1"/>
    </source>
</evidence>
<accession>A0A7R9LQ85</accession>
<dbReference type="EC" id="3.2.1.51" evidence="3"/>
<evidence type="ECO:0000256" key="1">
    <source>
        <dbReference type="ARBA" id="ARBA00004071"/>
    </source>
</evidence>
<dbReference type="InterPro" id="IPR024079">
    <property type="entry name" value="MetalloPept_cat_dom_sf"/>
</dbReference>
<dbReference type="InterPro" id="IPR042089">
    <property type="entry name" value="Peptidase_M13_dom_2"/>
</dbReference>
<dbReference type="Gene3D" id="3.40.390.10">
    <property type="entry name" value="Collagenase (Catalytic Domain)"/>
    <property type="match status" value="1"/>
</dbReference>
<protein>
    <recommendedName>
        <fullName evidence="8">Putative alpha-L-fucosidase</fullName>
        <ecNumber evidence="3">3.2.1.51</ecNumber>
    </recommendedName>
    <alternativeName>
        <fullName evidence="9">Alpha-L-fucoside fucohydrolase</fullName>
    </alternativeName>
</protein>
<dbReference type="InterPro" id="IPR017853">
    <property type="entry name" value="GH"/>
</dbReference>
<keyword evidence="7" id="KW-0326">Glycosidase</keyword>
<dbReference type="Pfam" id="PF01431">
    <property type="entry name" value="Peptidase_M13"/>
    <property type="match status" value="1"/>
</dbReference>
<evidence type="ECO:0000313" key="14">
    <source>
        <dbReference type="Proteomes" id="UP000728032"/>
    </source>
</evidence>